<gene>
    <name evidence="1" type="ORF">N482_13085</name>
</gene>
<dbReference type="EMBL" id="AUXT01000173">
    <property type="protein sequence ID" value="KZN46005.1"/>
    <property type="molecule type" value="Genomic_DNA"/>
</dbReference>
<accession>A0A167B033</accession>
<comment type="caution">
    <text evidence="1">The sequence shown here is derived from an EMBL/GenBank/DDBJ whole genome shotgun (WGS) entry which is preliminary data.</text>
</comment>
<dbReference type="Proteomes" id="UP000076587">
    <property type="component" value="Unassembled WGS sequence"/>
</dbReference>
<sequence>MSAMIAEGAPQQTAWGNIVGGTNQALTSALNIWQQVETVKAARNSTGQGQAEHAATTELDNGAAVLVEAPKPTPAEVAQQQAKAEEKLLGLPKNTVLAGGGVLLVILLIKAVK</sequence>
<name>A0A167B033_9GAMM</name>
<proteinExistence type="predicted"/>
<dbReference type="InterPro" id="IPR048973">
    <property type="entry name" value="PM2_P3-like"/>
</dbReference>
<reference evidence="1 2" key="1">
    <citation type="submission" date="2013-07" db="EMBL/GenBank/DDBJ databases">
        <title>Comparative Genomic and Metabolomic Analysis of Twelve Strains of Pseudoalteromonas luteoviolacea.</title>
        <authorList>
            <person name="Vynne N.G."/>
            <person name="Mansson M."/>
            <person name="Gram L."/>
        </authorList>
    </citation>
    <scope>NUCLEOTIDE SEQUENCE [LARGE SCALE GENOMIC DNA]</scope>
    <source>
        <strain evidence="1 2">NCIMB 1942</strain>
    </source>
</reference>
<dbReference type="PATRIC" id="fig|1365253.3.peg.3194"/>
<evidence type="ECO:0000313" key="2">
    <source>
        <dbReference type="Proteomes" id="UP000076587"/>
    </source>
</evidence>
<evidence type="ECO:0000313" key="1">
    <source>
        <dbReference type="EMBL" id="KZN46005.1"/>
    </source>
</evidence>
<organism evidence="1 2">
    <name type="scientific">Pseudoalteromonas luteoviolacea NCIMB 1942</name>
    <dbReference type="NCBI Taxonomy" id="1365253"/>
    <lineage>
        <taxon>Bacteria</taxon>
        <taxon>Pseudomonadati</taxon>
        <taxon>Pseudomonadota</taxon>
        <taxon>Gammaproteobacteria</taxon>
        <taxon>Alteromonadales</taxon>
        <taxon>Pseudoalteromonadaceae</taxon>
        <taxon>Pseudoalteromonas</taxon>
    </lineage>
</organism>
<dbReference type="RefSeq" id="WP_063377727.1">
    <property type="nucleotide sequence ID" value="NZ_AUXT01000173.1"/>
</dbReference>
<protein>
    <submittedName>
        <fullName evidence="1">Uncharacterized protein</fullName>
    </submittedName>
</protein>
<dbReference type="Pfam" id="PF20812">
    <property type="entry name" value="PM2_P3"/>
    <property type="match status" value="1"/>
</dbReference>
<dbReference type="OrthoDB" id="6300344at2"/>
<dbReference type="AlphaFoldDB" id="A0A167B033"/>